<organism evidence="1 2">
    <name type="scientific">Schistosoma margrebowiei</name>
    <dbReference type="NCBI Taxonomy" id="48269"/>
    <lineage>
        <taxon>Eukaryota</taxon>
        <taxon>Metazoa</taxon>
        <taxon>Spiralia</taxon>
        <taxon>Lophotrochozoa</taxon>
        <taxon>Platyhelminthes</taxon>
        <taxon>Trematoda</taxon>
        <taxon>Digenea</taxon>
        <taxon>Strigeidida</taxon>
        <taxon>Schistosomatoidea</taxon>
        <taxon>Schistosomatidae</taxon>
        <taxon>Schistosoma</taxon>
    </lineage>
</organism>
<protein>
    <submittedName>
        <fullName evidence="1">Uncharacterized protein</fullName>
    </submittedName>
</protein>
<evidence type="ECO:0000313" key="2">
    <source>
        <dbReference type="Proteomes" id="UP000277204"/>
    </source>
</evidence>
<gene>
    <name evidence="1" type="ORF">SMRZ_LOCUS10625</name>
</gene>
<proteinExistence type="predicted"/>
<name>A0A183M3K0_9TREM</name>
<accession>A0A183M3K0</accession>
<sequence>MKTSTSERKHGIQWIARNQLDLYYVNELTLLTQTNEGEDSQYSTSLCISRPQHT</sequence>
<dbReference type="Proteomes" id="UP000277204">
    <property type="component" value="Unassembled WGS sequence"/>
</dbReference>
<evidence type="ECO:0000313" key="1">
    <source>
        <dbReference type="EMBL" id="VDO91147.1"/>
    </source>
</evidence>
<dbReference type="EMBL" id="UZAI01005570">
    <property type="protein sequence ID" value="VDO91147.1"/>
    <property type="molecule type" value="Genomic_DNA"/>
</dbReference>
<dbReference type="AlphaFoldDB" id="A0A183M3K0"/>
<keyword evidence="2" id="KW-1185">Reference proteome</keyword>
<reference evidence="1 2" key="1">
    <citation type="submission" date="2018-11" db="EMBL/GenBank/DDBJ databases">
        <authorList>
            <consortium name="Pathogen Informatics"/>
        </authorList>
    </citation>
    <scope>NUCLEOTIDE SEQUENCE [LARGE SCALE GENOMIC DNA]</scope>
    <source>
        <strain evidence="1 2">Zambia</strain>
    </source>
</reference>